<dbReference type="InterPro" id="IPR057639">
    <property type="entry name" value="TXNDC16_N"/>
</dbReference>
<organism evidence="4 5">
    <name type="scientific">Cherax quadricarinatus</name>
    <name type="common">Australian red claw crayfish</name>
    <dbReference type="NCBI Taxonomy" id="27406"/>
    <lineage>
        <taxon>Eukaryota</taxon>
        <taxon>Metazoa</taxon>
        <taxon>Ecdysozoa</taxon>
        <taxon>Arthropoda</taxon>
        <taxon>Crustacea</taxon>
        <taxon>Multicrustacea</taxon>
        <taxon>Malacostraca</taxon>
        <taxon>Eumalacostraca</taxon>
        <taxon>Eucarida</taxon>
        <taxon>Decapoda</taxon>
        <taxon>Pleocyemata</taxon>
        <taxon>Astacidea</taxon>
        <taxon>Parastacoidea</taxon>
        <taxon>Parastacidae</taxon>
        <taxon>Cherax</taxon>
    </lineage>
</organism>
<proteinExistence type="predicted"/>
<keyword evidence="5" id="KW-1185">Reference proteome</keyword>
<gene>
    <name evidence="4" type="ORF">OTU49_009600</name>
</gene>
<feature type="region of interest" description="Disordered" evidence="1">
    <location>
        <begin position="1"/>
        <end position="252"/>
    </location>
</feature>
<feature type="compositionally biased region" description="Basic and acidic residues" evidence="1">
    <location>
        <begin position="1"/>
        <end position="10"/>
    </location>
</feature>
<feature type="domain" description="TXNDC16 second thioredoxin-like" evidence="3">
    <location>
        <begin position="451"/>
        <end position="565"/>
    </location>
</feature>
<feature type="domain" description="TXNDC16 N-terminal" evidence="2">
    <location>
        <begin position="343"/>
        <end position="443"/>
    </location>
</feature>
<evidence type="ECO:0000259" key="2">
    <source>
        <dbReference type="Pfam" id="PF24508"/>
    </source>
</evidence>
<accession>A0AAW0WAC6</accession>
<dbReference type="PANTHER" id="PTHR22699:SF1">
    <property type="entry name" value="THIOREDOXIN DOMAIN-CONTAINING PROTEIN 16"/>
    <property type="match status" value="1"/>
</dbReference>
<dbReference type="Pfam" id="PF24509">
    <property type="entry name" value="TXNDC16_2nd"/>
    <property type="match status" value="1"/>
</dbReference>
<dbReference type="InterPro" id="IPR057642">
    <property type="entry name" value="TXNDC16_2nd"/>
</dbReference>
<name>A0AAW0WAC6_CHEQU</name>
<protein>
    <recommendedName>
        <fullName evidence="6">Thioredoxin domain-containing protein 16</fullName>
    </recommendedName>
</protein>
<dbReference type="PANTHER" id="PTHR22699">
    <property type="entry name" value="THIOREDOXIN DOMAIN-CONTAINING PROTEIN 16"/>
    <property type="match status" value="1"/>
</dbReference>
<dbReference type="AlphaFoldDB" id="A0AAW0WAC6"/>
<dbReference type="Gene3D" id="3.40.30.10">
    <property type="entry name" value="Glutaredoxin"/>
    <property type="match status" value="1"/>
</dbReference>
<dbReference type="CDD" id="cd02961">
    <property type="entry name" value="PDI_a_family"/>
    <property type="match status" value="1"/>
</dbReference>
<dbReference type="Proteomes" id="UP001445076">
    <property type="component" value="Unassembled WGS sequence"/>
</dbReference>
<dbReference type="InterPro" id="IPR036249">
    <property type="entry name" value="Thioredoxin-like_sf"/>
</dbReference>
<dbReference type="EMBL" id="JARKIK010000075">
    <property type="protein sequence ID" value="KAK8727522.1"/>
    <property type="molecule type" value="Genomic_DNA"/>
</dbReference>
<reference evidence="4 5" key="1">
    <citation type="journal article" date="2024" name="BMC Genomics">
        <title>Genome assembly of redclaw crayfish (Cherax quadricarinatus) provides insights into its immune adaptation and hypoxia tolerance.</title>
        <authorList>
            <person name="Liu Z."/>
            <person name="Zheng J."/>
            <person name="Li H."/>
            <person name="Fang K."/>
            <person name="Wang S."/>
            <person name="He J."/>
            <person name="Zhou D."/>
            <person name="Weng S."/>
            <person name="Chi M."/>
            <person name="Gu Z."/>
            <person name="He J."/>
            <person name="Li F."/>
            <person name="Wang M."/>
        </authorList>
    </citation>
    <scope>NUCLEOTIDE SEQUENCE [LARGE SCALE GENOMIC DNA]</scope>
    <source>
        <strain evidence="4">ZL_2023a</strain>
    </source>
</reference>
<evidence type="ECO:0000313" key="4">
    <source>
        <dbReference type="EMBL" id="KAK8727522.1"/>
    </source>
</evidence>
<evidence type="ECO:0000259" key="3">
    <source>
        <dbReference type="Pfam" id="PF24509"/>
    </source>
</evidence>
<dbReference type="InterPro" id="IPR040090">
    <property type="entry name" value="TXNDC16"/>
</dbReference>
<evidence type="ECO:0008006" key="6">
    <source>
        <dbReference type="Google" id="ProtNLM"/>
    </source>
</evidence>
<feature type="compositionally biased region" description="Basic and acidic residues" evidence="1">
    <location>
        <begin position="239"/>
        <end position="249"/>
    </location>
</feature>
<evidence type="ECO:0000313" key="5">
    <source>
        <dbReference type="Proteomes" id="UP001445076"/>
    </source>
</evidence>
<dbReference type="Pfam" id="PF24508">
    <property type="entry name" value="TXNDC16_N"/>
    <property type="match status" value="1"/>
</dbReference>
<feature type="compositionally biased region" description="Polar residues" evidence="1">
    <location>
        <begin position="221"/>
        <end position="238"/>
    </location>
</feature>
<evidence type="ECO:0000256" key="1">
    <source>
        <dbReference type="SAM" id="MobiDB-lite"/>
    </source>
</evidence>
<sequence length="1158" mass="128469">MSDIHPDSHFTDGSMSDIHPDSHFTDGSMSDIHPDSHFTDGSMSDIHPDSHFTDGSMSDIHPDSHFTDGSMSDIHPDSHFSDGSMSDIHPDSHFTDGSMSDMHPDSHFTDGSMNDIHPDSHFTDGSMSDMHPDSHFTDGSMNDIHPDSHFSDGSTRNTHPDSHFSEGSTRNTHPDSHFSEGSTRNTHPDSHFSDGSTRNTHPDSHFSEGSTRNTHPDSHFSESTTMSNIHSDSCSSEKNYGKQPDRDCDTIEASQHPGVTTAHEGLTMAGKQVLHDVQEEWPLNDKYGTDSTKNTNEIYSNNQPLLIQDENAAEDAGDITLKDKDGTTREAKERKDALRTLHQEGEFEDFIEKGPVVIVYFYKYAGGSEALAKFLSEFNKSAEDLLQYQVLLAVVDCAKYNVAAYCMPEKVNRFAYGFRNGLEKIAFPLDTLFNNNAIVASALHLALISAVPILQTAGERRDLEARCRGRCDIIFSFLHTLGTFEHRMFLEVAHAHQDKFVFAITTYAAGTFGLANPHPNEEREYSMWVVHCADKAANEECVVSHYRRKLVLPQLLQFIHALQLPIWHELSVSPTTSEVVTPYDGTGLPWVILLYDVSSRSRVRNLAPRLAQLLHGSVATITVNLDEASDAALAKLGLTRHTIMTPALAFLQPEQESASLLNDYDNALEWVNEQLTAMLQHLALTKEEQGYLPVPALEELQQDDEVVLAMVKEDTLTSVPVLAGPGPYTSALESNTLSVIAFYLSWDPMSNALLQHMNAIVAKLREYGSQSSLHRVNCFDWPYLCNSLGIVTYPVLRLHPKGRPNMTYDGPIHGDSILKTILLTERATPTELINNGDLEQLMTLSEDLHPACKVVSSATVGIFPSAKDAVAFNEACRVLGGNHLLGRHISPRAVDALCKTDEGCVVVTKPGDCFQSRKMLDKELDNSGAIINFVSHASLPVLAPLDPERYSALQVGVSEDDEHSPVSDQHLVILFLPSNSTVSESRGKALDARRYSSQGQQSKGQHCTLDINADHLSNYDSMWSTLGHLAAELSEPGFIFSWLFCDDPLADSLLPVYGLSPVVRSLVAVSQRMGTVYTFMDTDTSKATIRDWLKRLRAGHLQPSIELPKKEWKPRVPGFDYLKFMIEDQDRDSEDHLILEMEADLTAHHQGESSNNKK</sequence>
<comment type="caution">
    <text evidence="4">The sequence shown here is derived from an EMBL/GenBank/DDBJ whole genome shotgun (WGS) entry which is preliminary data.</text>
</comment>
<dbReference type="SUPFAM" id="SSF52833">
    <property type="entry name" value="Thioredoxin-like"/>
    <property type="match status" value="1"/>
</dbReference>